<evidence type="ECO:0000259" key="12">
    <source>
        <dbReference type="PROSITE" id="PS50240"/>
    </source>
</evidence>
<dbReference type="SMART" id="SM00020">
    <property type="entry name" value="Tryp_SPc"/>
    <property type="match status" value="1"/>
</dbReference>
<dbReference type="PROSITE" id="PS51888">
    <property type="entry name" value="CLIP"/>
    <property type="match status" value="1"/>
</dbReference>
<feature type="compositionally biased region" description="Polar residues" evidence="10">
    <location>
        <begin position="93"/>
        <end position="105"/>
    </location>
</feature>
<evidence type="ECO:0000256" key="1">
    <source>
        <dbReference type="ARBA" id="ARBA00004239"/>
    </source>
</evidence>
<evidence type="ECO:0000256" key="6">
    <source>
        <dbReference type="ARBA" id="ARBA00023157"/>
    </source>
</evidence>
<dbReference type="InterPro" id="IPR018114">
    <property type="entry name" value="TRYPSIN_HIS"/>
</dbReference>
<dbReference type="Pfam" id="PF00089">
    <property type="entry name" value="Trypsin"/>
    <property type="match status" value="1"/>
</dbReference>
<evidence type="ECO:0000256" key="8">
    <source>
        <dbReference type="ARBA" id="ARBA00024195"/>
    </source>
</evidence>
<keyword evidence="7" id="KW-0325">Glycoprotein</keyword>
<name>A0A8J2LN09_9HEXA</name>
<dbReference type="PANTHER" id="PTHR24256">
    <property type="entry name" value="TRYPTASE-RELATED"/>
    <property type="match status" value="1"/>
</dbReference>
<evidence type="ECO:0000256" key="9">
    <source>
        <dbReference type="RuleBase" id="RU363034"/>
    </source>
</evidence>
<dbReference type="InterPro" id="IPR022700">
    <property type="entry name" value="CLIP"/>
</dbReference>
<evidence type="ECO:0000256" key="4">
    <source>
        <dbReference type="ARBA" id="ARBA00022801"/>
    </source>
</evidence>
<dbReference type="InterPro" id="IPR001254">
    <property type="entry name" value="Trypsin_dom"/>
</dbReference>
<evidence type="ECO:0008006" key="16">
    <source>
        <dbReference type="Google" id="ProtNLM"/>
    </source>
</evidence>
<dbReference type="GO" id="GO:0005576">
    <property type="term" value="C:extracellular region"/>
    <property type="evidence" value="ECO:0007669"/>
    <property type="project" value="UniProtKB-SubCell"/>
</dbReference>
<dbReference type="PROSITE" id="PS00135">
    <property type="entry name" value="TRYPSIN_SER"/>
    <property type="match status" value="1"/>
</dbReference>
<protein>
    <recommendedName>
        <fullName evidence="16">CLIP domain-containing serine protease</fullName>
    </recommendedName>
</protein>
<dbReference type="InterPro" id="IPR051487">
    <property type="entry name" value="Ser/Thr_Proteases_Immune/Dev"/>
</dbReference>
<dbReference type="PROSITE" id="PS00134">
    <property type="entry name" value="TRYPSIN_HIS"/>
    <property type="match status" value="1"/>
</dbReference>
<evidence type="ECO:0000313" key="14">
    <source>
        <dbReference type="EMBL" id="CAG7834221.1"/>
    </source>
</evidence>
<dbReference type="Proteomes" id="UP000708208">
    <property type="component" value="Unassembled WGS sequence"/>
</dbReference>
<comment type="similarity">
    <text evidence="8">Belongs to the peptidase S1 family. CLIP subfamily.</text>
</comment>
<dbReference type="OrthoDB" id="547031at2759"/>
<proteinExistence type="inferred from homology"/>
<accession>A0A8J2LN09</accession>
<dbReference type="GO" id="GO:0006508">
    <property type="term" value="P:proteolysis"/>
    <property type="evidence" value="ECO:0007669"/>
    <property type="project" value="UniProtKB-KW"/>
</dbReference>
<keyword evidence="2 9" id="KW-0645">Protease</keyword>
<evidence type="ECO:0000256" key="10">
    <source>
        <dbReference type="SAM" id="MobiDB-lite"/>
    </source>
</evidence>
<reference evidence="14" key="1">
    <citation type="submission" date="2021-06" db="EMBL/GenBank/DDBJ databases">
        <authorList>
            <person name="Hodson N. C."/>
            <person name="Mongue J. A."/>
            <person name="Jaron S. K."/>
        </authorList>
    </citation>
    <scope>NUCLEOTIDE SEQUENCE</scope>
</reference>
<dbReference type="FunFam" id="2.40.10.10:FF:000028">
    <property type="entry name" value="Serine protease easter"/>
    <property type="match status" value="1"/>
</dbReference>
<evidence type="ECO:0000256" key="5">
    <source>
        <dbReference type="ARBA" id="ARBA00022825"/>
    </source>
</evidence>
<keyword evidence="6" id="KW-1015">Disulfide bond</keyword>
<evidence type="ECO:0000259" key="13">
    <source>
        <dbReference type="PROSITE" id="PS51888"/>
    </source>
</evidence>
<evidence type="ECO:0000256" key="2">
    <source>
        <dbReference type="ARBA" id="ARBA00022670"/>
    </source>
</evidence>
<dbReference type="AlphaFoldDB" id="A0A8J2LN09"/>
<feature type="domain" description="Peptidase S1" evidence="12">
    <location>
        <begin position="160"/>
        <end position="421"/>
    </location>
</feature>
<dbReference type="InterPro" id="IPR033116">
    <property type="entry name" value="TRYPSIN_SER"/>
</dbReference>
<dbReference type="Pfam" id="PF12032">
    <property type="entry name" value="CLIP"/>
    <property type="match status" value="1"/>
</dbReference>
<keyword evidence="4 9" id="KW-0378">Hydrolase</keyword>
<dbReference type="CDD" id="cd00190">
    <property type="entry name" value="Tryp_SPc"/>
    <property type="match status" value="1"/>
</dbReference>
<dbReference type="SMART" id="SM00680">
    <property type="entry name" value="CLIP"/>
    <property type="match status" value="1"/>
</dbReference>
<organism evidence="14 15">
    <name type="scientific">Allacma fusca</name>
    <dbReference type="NCBI Taxonomy" id="39272"/>
    <lineage>
        <taxon>Eukaryota</taxon>
        <taxon>Metazoa</taxon>
        <taxon>Ecdysozoa</taxon>
        <taxon>Arthropoda</taxon>
        <taxon>Hexapoda</taxon>
        <taxon>Collembola</taxon>
        <taxon>Symphypleona</taxon>
        <taxon>Sminthuridae</taxon>
        <taxon>Allacma</taxon>
    </lineage>
</organism>
<comment type="caution">
    <text evidence="14">The sequence shown here is derived from an EMBL/GenBank/DDBJ whole genome shotgun (WGS) entry which is preliminary data.</text>
</comment>
<evidence type="ECO:0000313" key="15">
    <source>
        <dbReference type="Proteomes" id="UP000708208"/>
    </source>
</evidence>
<evidence type="ECO:0000256" key="7">
    <source>
        <dbReference type="ARBA" id="ARBA00023180"/>
    </source>
</evidence>
<feature type="region of interest" description="Disordered" evidence="10">
    <location>
        <begin position="88"/>
        <end position="108"/>
    </location>
</feature>
<evidence type="ECO:0000256" key="3">
    <source>
        <dbReference type="ARBA" id="ARBA00022729"/>
    </source>
</evidence>
<keyword evidence="5 9" id="KW-0720">Serine protease</keyword>
<evidence type="ECO:0000256" key="11">
    <source>
        <dbReference type="SAM" id="SignalP"/>
    </source>
</evidence>
<keyword evidence="15" id="KW-1185">Reference proteome</keyword>
<dbReference type="PROSITE" id="PS50240">
    <property type="entry name" value="TRYPSIN_DOM"/>
    <property type="match status" value="1"/>
</dbReference>
<feature type="chain" id="PRO_5035240305" description="CLIP domain-containing serine protease" evidence="11">
    <location>
        <begin position="21"/>
        <end position="422"/>
    </location>
</feature>
<gene>
    <name evidence="14" type="ORF">AFUS01_LOCUS43748</name>
</gene>
<comment type="subcellular location">
    <subcellularLocation>
        <location evidence="1">Secreted</location>
        <location evidence="1">Extracellular space</location>
    </subcellularLocation>
</comment>
<keyword evidence="3 11" id="KW-0732">Signal</keyword>
<dbReference type="EMBL" id="CAJVCH010570160">
    <property type="protein sequence ID" value="CAG7834221.1"/>
    <property type="molecule type" value="Genomic_DNA"/>
</dbReference>
<feature type="domain" description="Clip" evidence="13">
    <location>
        <begin position="32"/>
        <end position="85"/>
    </location>
</feature>
<sequence>MVLNWKISIILLVSLTLSMADTYESNPSSNVECITPMGIFGSCIPLEKCGGLLDILSEAPLNAERVKTLQRSTCNFVRNQPFVCCSPEDDHPSVSSRNQATSMEETPSLKVPTAFQQDNAIPDRGTTKFNGPNAGIENHPNFPLLPTIQSCGVSFSSDRIIGGTDAGLGTFPWMALLSFKDPSGGYQLACGGTLINAQYVLTASHCISRLPPGFSVSHIRLGEYDESTNPDCENYICAPKYQEIPVETLITHERYDSTGNHDNDIALIRMSRPADLSSAFVKPVCLPYGDILTQCRLETSRPIIAGWGRTRFDSSQGSSVLQKVNIPALTEQDCNSIFDSHRMARIDHNSQFCAGGESGRDSCKGDSGGPLMANVFNGRAGSSRTWQFGVVSYGPKECGTTIPAVYTRVSYFLPWILDHIRP</sequence>
<dbReference type="GO" id="GO:0004252">
    <property type="term" value="F:serine-type endopeptidase activity"/>
    <property type="evidence" value="ECO:0007669"/>
    <property type="project" value="InterPro"/>
</dbReference>
<feature type="signal peptide" evidence="11">
    <location>
        <begin position="1"/>
        <end position="20"/>
    </location>
</feature>
<dbReference type="FunFam" id="2.40.10.10:FF:000036">
    <property type="entry name" value="Trypsin beta"/>
    <property type="match status" value="1"/>
</dbReference>